<proteinExistence type="predicted"/>
<organism evidence="1 2">
    <name type="scientific">Amphibacillus marinus</name>
    <dbReference type="NCBI Taxonomy" id="872970"/>
    <lineage>
        <taxon>Bacteria</taxon>
        <taxon>Bacillati</taxon>
        <taxon>Bacillota</taxon>
        <taxon>Bacilli</taxon>
        <taxon>Bacillales</taxon>
        <taxon>Bacillaceae</taxon>
        <taxon>Amphibacillus</taxon>
    </lineage>
</organism>
<reference evidence="1 2" key="1">
    <citation type="submission" date="2016-10" db="EMBL/GenBank/DDBJ databases">
        <authorList>
            <person name="de Groot N.N."/>
        </authorList>
    </citation>
    <scope>NUCLEOTIDE SEQUENCE [LARGE SCALE GENOMIC DNA]</scope>
    <source>
        <strain evidence="1 2">CGMCC 1.10434</strain>
    </source>
</reference>
<name>A0A1H8SQD9_9BACI</name>
<accession>A0A1H8SQD9</accession>
<evidence type="ECO:0000313" key="1">
    <source>
        <dbReference type="EMBL" id="SEO80851.1"/>
    </source>
</evidence>
<gene>
    <name evidence="1" type="ORF">SAMN04488134_11370</name>
</gene>
<keyword evidence="2" id="KW-1185">Reference proteome</keyword>
<dbReference type="RefSeq" id="WP_091499889.1">
    <property type="nucleotide sequence ID" value="NZ_FODJ01000013.1"/>
</dbReference>
<evidence type="ECO:0000313" key="2">
    <source>
        <dbReference type="Proteomes" id="UP000199300"/>
    </source>
</evidence>
<dbReference type="AlphaFoldDB" id="A0A1H8SQD9"/>
<dbReference type="EMBL" id="FODJ01000013">
    <property type="protein sequence ID" value="SEO80851.1"/>
    <property type="molecule type" value="Genomic_DNA"/>
</dbReference>
<sequence>MKQLKGNEIMPLAKKAKIHTGQIFDLKEIAEHTTPDIAETIEQKLTDWLFKKDMFIGYVIKTVEYKQFHCINISIIDLDCTFQYRFEADSRQPNRYLLKEKMFFTNYYLEQLTEHIKTFQAAYYADEKHG</sequence>
<dbReference type="STRING" id="872970.SAMN04488134_11370"/>
<protein>
    <submittedName>
        <fullName evidence="1">Uncharacterized protein</fullName>
    </submittedName>
</protein>
<dbReference type="OrthoDB" id="9885352at2"/>
<dbReference type="Proteomes" id="UP000199300">
    <property type="component" value="Unassembled WGS sequence"/>
</dbReference>